<dbReference type="EMBL" id="FXWL01000002">
    <property type="protein sequence ID" value="SMQ76384.1"/>
    <property type="molecule type" value="Genomic_DNA"/>
</dbReference>
<accession>A0A1Y6FMZ1</accession>
<dbReference type="AlphaFoldDB" id="A0A1Y6FMZ1"/>
<feature type="region of interest" description="Disordered" evidence="1">
    <location>
        <begin position="429"/>
        <end position="455"/>
    </location>
</feature>
<organism evidence="2 3">
    <name type="scientific">Sphingopyxis terrae subsp. ummariensis</name>
    <dbReference type="NCBI Taxonomy" id="429001"/>
    <lineage>
        <taxon>Bacteria</taxon>
        <taxon>Pseudomonadati</taxon>
        <taxon>Pseudomonadota</taxon>
        <taxon>Alphaproteobacteria</taxon>
        <taxon>Sphingomonadales</taxon>
        <taxon>Sphingomonadaceae</taxon>
        <taxon>Sphingopyxis</taxon>
    </lineage>
</organism>
<dbReference type="Proteomes" id="UP000194469">
    <property type="component" value="Unassembled WGS sequence"/>
</dbReference>
<reference evidence="3" key="1">
    <citation type="submission" date="2017-04" db="EMBL/GenBank/DDBJ databases">
        <authorList>
            <person name="Varghese N."/>
            <person name="Submissions S."/>
        </authorList>
    </citation>
    <scope>NUCLEOTIDE SEQUENCE [LARGE SCALE GENOMIC DNA]</scope>
    <source>
        <strain evidence="3">UI2</strain>
    </source>
</reference>
<dbReference type="RefSeq" id="WP_096673836.1">
    <property type="nucleotide sequence ID" value="NZ_FXWL01000002.1"/>
</dbReference>
<proteinExistence type="predicted"/>
<dbReference type="GeneID" id="303002268"/>
<evidence type="ECO:0000313" key="3">
    <source>
        <dbReference type="Proteomes" id="UP000194469"/>
    </source>
</evidence>
<evidence type="ECO:0000313" key="2">
    <source>
        <dbReference type="EMBL" id="SMQ76384.1"/>
    </source>
</evidence>
<name>A0A1Y6FMZ1_9SPHN</name>
<protein>
    <recommendedName>
        <fullName evidence="4">Stress response protein</fullName>
    </recommendedName>
</protein>
<evidence type="ECO:0008006" key="4">
    <source>
        <dbReference type="Google" id="ProtNLM"/>
    </source>
</evidence>
<sequence length="455" mass="50103">MTELPDMCCKGEAARLFPVLSENSKEGRTLSIFLACLENVSPFGRALLGGLGVKVGARGRIDTFTEVEFKKSPGDKNNRPDGLIIVKTGKNVWTALVEAKVGNANLTNDQIESYLTLAKANNIDAVITLSNQFTPLPTHHPLSISAQLTRKVDLFHWSWGHVITQAQLLRDQEEVEDREQLILLNELQRFLLHSSSGVKEFDQLSPAWSDLCSAVAAGSRIGVRDPKCQEVVGGWHQALDRMTSMLSRQIGEHVKVAMAAGETHDPVKRLKGALADLSGASCLKSDINIPDAAAKVQISADLQKRVLTFQMRLRAPGDRQSTKARLRWLLNQLGDADPNELHIRLAWPGSSPATQYTLAALREDPTLASSDRPEMAPHAFDVLLVRELGARFAQPRNFVTELLNAATHFYNNVAFYLVAWQARPGKIAGEKREPASVSTEGLRDQVEQEALQRTG</sequence>
<keyword evidence="3" id="KW-1185">Reference proteome</keyword>
<evidence type="ECO:0000256" key="1">
    <source>
        <dbReference type="SAM" id="MobiDB-lite"/>
    </source>
</evidence>
<gene>
    <name evidence="2" type="ORF">SAMN06295984_1825</name>
</gene>